<name>A0A6B3TQN9_9BACI</name>
<reference evidence="8" key="1">
    <citation type="submission" date="2020-02" db="EMBL/GenBank/DDBJ databases">
        <title>Bacillus sedimentmangrovi sp. nov., isolated from sediment of the mangrove ecosystem.</title>
        <authorList>
            <person name="Liu G."/>
        </authorList>
    </citation>
    <scope>NUCLEOTIDE SEQUENCE [LARGE SCALE GENOMIC DNA]</scope>
    <source>
        <strain evidence="8">SgZ-7</strain>
    </source>
</reference>
<protein>
    <submittedName>
        <fullName evidence="8">Nucleoside triphosphatase YtkD</fullName>
    </submittedName>
</protein>
<evidence type="ECO:0000256" key="2">
    <source>
        <dbReference type="ARBA" id="ARBA00005582"/>
    </source>
</evidence>
<feature type="domain" description="Nudix hydrolase" evidence="7">
    <location>
        <begin position="1"/>
        <end position="156"/>
    </location>
</feature>
<dbReference type="InterPro" id="IPR020084">
    <property type="entry name" value="NUDIX_hydrolase_CS"/>
</dbReference>
<dbReference type="Pfam" id="PF00293">
    <property type="entry name" value="NUDIX"/>
    <property type="match status" value="1"/>
</dbReference>
<dbReference type="InterPro" id="IPR020476">
    <property type="entry name" value="Nudix_hydrolase"/>
</dbReference>
<proteinExistence type="inferred from homology"/>
<dbReference type="PROSITE" id="PS51462">
    <property type="entry name" value="NUDIX"/>
    <property type="match status" value="1"/>
</dbReference>
<dbReference type="SUPFAM" id="SSF55811">
    <property type="entry name" value="Nudix"/>
    <property type="match status" value="1"/>
</dbReference>
<dbReference type="EMBL" id="JAAIUV010000008">
    <property type="protein sequence ID" value="NEX78670.1"/>
    <property type="molecule type" value="Genomic_DNA"/>
</dbReference>
<accession>A0A6B3TQN9</accession>
<dbReference type="Gene3D" id="3.90.79.10">
    <property type="entry name" value="Nucleoside Triphosphate Pyrophosphohydrolase"/>
    <property type="match status" value="1"/>
</dbReference>
<dbReference type="RefSeq" id="WP_163251188.1">
    <property type="nucleotide sequence ID" value="NZ_JAAIUV010000008.1"/>
</dbReference>
<dbReference type="PANTHER" id="PTHR43758">
    <property type="entry name" value="7,8-DIHYDRO-8-OXOGUANINE TRIPHOSPHATASE"/>
    <property type="match status" value="1"/>
</dbReference>
<evidence type="ECO:0000313" key="8">
    <source>
        <dbReference type="EMBL" id="NEX78670.1"/>
    </source>
</evidence>
<evidence type="ECO:0000256" key="6">
    <source>
        <dbReference type="RuleBase" id="RU003476"/>
    </source>
</evidence>
<dbReference type="PRINTS" id="PR00502">
    <property type="entry name" value="NUDIXFAMILY"/>
</dbReference>
<sequence>MIQFFDEIGNRVELSFSRNAFGVEPKHVLVLCKLQEDWVLTRHKKRGLEFPGGKREKGETLEEAARREVYEEIGAVLGDVRYLAEYKVSERDGDFVKAVFFAEVKMLERTENYHETLGPHLIKGDLLQLRFGKDFSFIMKDQVVEECIKFIENIME</sequence>
<evidence type="ECO:0000259" key="7">
    <source>
        <dbReference type="PROSITE" id="PS51462"/>
    </source>
</evidence>
<comment type="cofactor">
    <cofactor evidence="1">
        <name>Mg(2+)</name>
        <dbReference type="ChEBI" id="CHEBI:18420"/>
    </cofactor>
</comment>
<gene>
    <name evidence="8" type="primary">ytkD</name>
    <name evidence="8" type="ORF">G4Z05_07120</name>
</gene>
<keyword evidence="4 6" id="KW-0378">Hydrolase</keyword>
<dbReference type="InterPro" id="IPR014078">
    <property type="entry name" value="Nudix_YtkD"/>
</dbReference>
<keyword evidence="3" id="KW-0479">Metal-binding</keyword>
<comment type="caution">
    <text evidence="8">The sequence shown here is derived from an EMBL/GenBank/DDBJ whole genome shotgun (WGS) entry which is preliminary data.</text>
</comment>
<dbReference type="InterPro" id="IPR000086">
    <property type="entry name" value="NUDIX_hydrolase_dom"/>
</dbReference>
<dbReference type="Proteomes" id="UP000481621">
    <property type="component" value="Unassembled WGS sequence"/>
</dbReference>
<evidence type="ECO:0000256" key="3">
    <source>
        <dbReference type="ARBA" id="ARBA00022723"/>
    </source>
</evidence>
<dbReference type="GO" id="GO:0016818">
    <property type="term" value="F:hydrolase activity, acting on acid anhydrides, in phosphorus-containing anhydrides"/>
    <property type="evidence" value="ECO:0007669"/>
    <property type="project" value="TreeGrafter"/>
</dbReference>
<dbReference type="PROSITE" id="PS00893">
    <property type="entry name" value="NUDIX_BOX"/>
    <property type="match status" value="1"/>
</dbReference>
<keyword evidence="9" id="KW-1185">Reference proteome</keyword>
<evidence type="ECO:0000256" key="4">
    <source>
        <dbReference type="ARBA" id="ARBA00022801"/>
    </source>
</evidence>
<dbReference type="GO" id="GO:0005737">
    <property type="term" value="C:cytoplasm"/>
    <property type="evidence" value="ECO:0007669"/>
    <property type="project" value="TreeGrafter"/>
</dbReference>
<evidence type="ECO:0000256" key="1">
    <source>
        <dbReference type="ARBA" id="ARBA00001946"/>
    </source>
</evidence>
<dbReference type="AlphaFoldDB" id="A0A6B3TQN9"/>
<dbReference type="NCBIfam" id="TIGR02705">
    <property type="entry name" value="nudix_YtkD"/>
    <property type="match status" value="1"/>
</dbReference>
<dbReference type="CDD" id="cd04665">
    <property type="entry name" value="NUDIX_RppH"/>
    <property type="match status" value="1"/>
</dbReference>
<comment type="similarity">
    <text evidence="2 6">Belongs to the Nudix hydrolase family.</text>
</comment>
<dbReference type="PANTHER" id="PTHR43758:SF8">
    <property type="entry name" value="8-OXO-DGTP DIPHOSPHATASE YTKD-RELATED"/>
    <property type="match status" value="1"/>
</dbReference>
<evidence type="ECO:0000256" key="5">
    <source>
        <dbReference type="ARBA" id="ARBA00022842"/>
    </source>
</evidence>
<evidence type="ECO:0000313" key="9">
    <source>
        <dbReference type="Proteomes" id="UP000481621"/>
    </source>
</evidence>
<keyword evidence="5" id="KW-0460">Magnesium</keyword>
<dbReference type="InterPro" id="IPR015797">
    <property type="entry name" value="NUDIX_hydrolase-like_dom_sf"/>
</dbReference>
<organism evidence="8 9">
    <name type="scientific">Neobacillus thermocopriae</name>
    <dbReference type="NCBI Taxonomy" id="1215031"/>
    <lineage>
        <taxon>Bacteria</taxon>
        <taxon>Bacillati</taxon>
        <taxon>Bacillota</taxon>
        <taxon>Bacilli</taxon>
        <taxon>Bacillales</taxon>
        <taxon>Bacillaceae</taxon>
        <taxon>Neobacillus</taxon>
    </lineage>
</organism>
<dbReference type="GO" id="GO:0046872">
    <property type="term" value="F:metal ion binding"/>
    <property type="evidence" value="ECO:0007669"/>
    <property type="project" value="UniProtKB-KW"/>
</dbReference>